<protein>
    <submittedName>
        <fullName evidence="1">Uncharacterized protein</fullName>
    </submittedName>
</protein>
<keyword evidence="2" id="KW-1185">Reference proteome</keyword>
<comment type="caution">
    <text evidence="1">The sequence shown here is derived from an EMBL/GenBank/DDBJ whole genome shotgun (WGS) entry which is preliminary data.</text>
</comment>
<dbReference type="Proteomes" id="UP000239156">
    <property type="component" value="Unassembled WGS sequence"/>
</dbReference>
<organism evidence="1 2">
    <name type="scientific">Puccinia striiformis</name>
    <dbReference type="NCBI Taxonomy" id="27350"/>
    <lineage>
        <taxon>Eukaryota</taxon>
        <taxon>Fungi</taxon>
        <taxon>Dikarya</taxon>
        <taxon>Basidiomycota</taxon>
        <taxon>Pucciniomycotina</taxon>
        <taxon>Pucciniomycetes</taxon>
        <taxon>Pucciniales</taxon>
        <taxon>Pucciniaceae</taxon>
        <taxon>Puccinia</taxon>
    </lineage>
</organism>
<gene>
    <name evidence="1" type="ORF">PSTT_12480</name>
</gene>
<dbReference type="EMBL" id="PKSL01000160">
    <property type="protein sequence ID" value="POW01399.1"/>
    <property type="molecule type" value="Genomic_DNA"/>
</dbReference>
<proteinExistence type="predicted"/>
<evidence type="ECO:0000313" key="1">
    <source>
        <dbReference type="EMBL" id="POW01399.1"/>
    </source>
</evidence>
<reference evidence="1" key="1">
    <citation type="submission" date="2017-12" db="EMBL/GenBank/DDBJ databases">
        <title>Gene loss provides genomic basis for host adaptation in cereal stripe rust fungi.</title>
        <authorList>
            <person name="Xia C."/>
        </authorList>
    </citation>
    <scope>NUCLEOTIDE SEQUENCE [LARGE SCALE GENOMIC DNA]</scope>
    <source>
        <strain evidence="1">93-210</strain>
    </source>
</reference>
<accession>A0A2S4UVT3</accession>
<dbReference type="VEuPathDB" id="FungiDB:PSTT_12480"/>
<name>A0A2S4UVT3_9BASI</name>
<dbReference type="AlphaFoldDB" id="A0A2S4UVT3"/>
<sequence>MMGGRDYRRKNEFKEQMRMMRLGHLLKDHAVRCRQASLTSDETVVTRNNNEDPCWASSWNSSLIARIPPGEWICAPIHRFFKLLVPLLFSLSLELEVPFFVLNKNQESLRLSANS</sequence>
<evidence type="ECO:0000313" key="2">
    <source>
        <dbReference type="Proteomes" id="UP000239156"/>
    </source>
</evidence>